<evidence type="ECO:0000256" key="1">
    <source>
        <dbReference type="SAM" id="MobiDB-lite"/>
    </source>
</evidence>
<feature type="region of interest" description="Disordered" evidence="1">
    <location>
        <begin position="199"/>
        <end position="218"/>
    </location>
</feature>
<dbReference type="Proteomes" id="UP000046395">
    <property type="component" value="Unassembled WGS sequence"/>
</dbReference>
<organism evidence="2 3">
    <name type="scientific">Trichuris muris</name>
    <name type="common">Mouse whipworm</name>
    <dbReference type="NCBI Taxonomy" id="70415"/>
    <lineage>
        <taxon>Eukaryota</taxon>
        <taxon>Metazoa</taxon>
        <taxon>Ecdysozoa</taxon>
        <taxon>Nematoda</taxon>
        <taxon>Enoplea</taxon>
        <taxon>Dorylaimia</taxon>
        <taxon>Trichinellida</taxon>
        <taxon>Trichuridae</taxon>
        <taxon>Trichuris</taxon>
    </lineage>
</organism>
<dbReference type="AlphaFoldDB" id="A0A5S6QUJ9"/>
<protein>
    <submittedName>
        <fullName evidence="3">Uncharacterized protein</fullName>
    </submittedName>
</protein>
<feature type="compositionally biased region" description="Polar residues" evidence="1">
    <location>
        <begin position="152"/>
        <end position="190"/>
    </location>
</feature>
<feature type="compositionally biased region" description="Basic and acidic residues" evidence="1">
    <location>
        <begin position="17"/>
        <end position="38"/>
    </location>
</feature>
<evidence type="ECO:0000313" key="3">
    <source>
        <dbReference type="WBParaSite" id="TMUE_3000010798.1"/>
    </source>
</evidence>
<feature type="region of interest" description="Disordered" evidence="1">
    <location>
        <begin position="1"/>
        <end position="43"/>
    </location>
</feature>
<proteinExistence type="predicted"/>
<feature type="region of interest" description="Disordered" evidence="1">
    <location>
        <begin position="116"/>
        <end position="139"/>
    </location>
</feature>
<dbReference type="WBParaSite" id="TMUE_3000010798.1">
    <property type="protein sequence ID" value="TMUE_3000010798.1"/>
    <property type="gene ID" value="WBGene00286574"/>
</dbReference>
<feature type="region of interest" description="Disordered" evidence="1">
    <location>
        <begin position="152"/>
        <end position="194"/>
    </location>
</feature>
<reference evidence="3" key="1">
    <citation type="submission" date="2019-12" db="UniProtKB">
        <authorList>
            <consortium name="WormBaseParasite"/>
        </authorList>
    </citation>
    <scope>IDENTIFICATION</scope>
</reference>
<feature type="compositionally biased region" description="Low complexity" evidence="1">
    <location>
        <begin position="121"/>
        <end position="131"/>
    </location>
</feature>
<evidence type="ECO:0000313" key="2">
    <source>
        <dbReference type="Proteomes" id="UP000046395"/>
    </source>
</evidence>
<name>A0A5S6QUJ9_TRIMR</name>
<sequence>MSLDSQKPLGRNRLSPKHTEGEMSVDEFDKLNENEKYGRPVRRKKPNCRYTDLMSECETKRTRGGPGSFMEFNLARLQFARKSVLVGAVPQKLKAEQLANVPCTTQAAQEAVPKIGDGASTRDSSTTISTIQNRPQRPVAYKRVISFPNHTYQSPCTSESKPTVVTQTAGSAPTLNDQTSTSVTPQNNTDQESRQTEANLLGGTPTNEMSAEHSYGKVSEKPADEVNFELKYQTASFAETVEGSVPAFSMKSIVAVDFDQPQTVEATPLNTGEDPNLPYGFTYAAISGKREPGEYQMSPLLSNGSMDFSFSCNTLPEQLVESTYAAGKERPSSQ</sequence>
<accession>A0A5S6QUJ9</accession>
<keyword evidence="2" id="KW-1185">Reference proteome</keyword>